<keyword evidence="2" id="KW-1185">Reference proteome</keyword>
<dbReference type="EMBL" id="BGZK01000069">
    <property type="protein sequence ID" value="GBP15106.1"/>
    <property type="molecule type" value="Genomic_DNA"/>
</dbReference>
<dbReference type="AlphaFoldDB" id="A0A4C1TLM0"/>
<dbReference type="OrthoDB" id="6250593at2759"/>
<accession>A0A4C1TLM0</accession>
<name>A0A4C1TLM0_EUMVA</name>
<evidence type="ECO:0000313" key="2">
    <source>
        <dbReference type="Proteomes" id="UP000299102"/>
    </source>
</evidence>
<gene>
    <name evidence="1" type="ORF">EVAR_11410_1</name>
</gene>
<reference evidence="1 2" key="1">
    <citation type="journal article" date="2019" name="Commun. Biol.">
        <title>The bagworm genome reveals a unique fibroin gene that provides high tensile strength.</title>
        <authorList>
            <person name="Kono N."/>
            <person name="Nakamura H."/>
            <person name="Ohtoshi R."/>
            <person name="Tomita M."/>
            <person name="Numata K."/>
            <person name="Arakawa K."/>
        </authorList>
    </citation>
    <scope>NUCLEOTIDE SEQUENCE [LARGE SCALE GENOMIC DNA]</scope>
</reference>
<evidence type="ECO:0000313" key="1">
    <source>
        <dbReference type="EMBL" id="GBP15106.1"/>
    </source>
</evidence>
<protein>
    <submittedName>
        <fullName evidence="1">Uncharacterized protein</fullName>
    </submittedName>
</protein>
<organism evidence="1 2">
    <name type="scientific">Eumeta variegata</name>
    <name type="common">Bagworm moth</name>
    <name type="synonym">Eumeta japonica</name>
    <dbReference type="NCBI Taxonomy" id="151549"/>
    <lineage>
        <taxon>Eukaryota</taxon>
        <taxon>Metazoa</taxon>
        <taxon>Ecdysozoa</taxon>
        <taxon>Arthropoda</taxon>
        <taxon>Hexapoda</taxon>
        <taxon>Insecta</taxon>
        <taxon>Pterygota</taxon>
        <taxon>Neoptera</taxon>
        <taxon>Endopterygota</taxon>
        <taxon>Lepidoptera</taxon>
        <taxon>Glossata</taxon>
        <taxon>Ditrysia</taxon>
        <taxon>Tineoidea</taxon>
        <taxon>Psychidae</taxon>
        <taxon>Oiketicinae</taxon>
        <taxon>Eumeta</taxon>
    </lineage>
</organism>
<sequence>MGGVSDFTSQLSQLYERHSAELQVLVSNFRKRNGELRKERGVCAMVAECTKSLRSNRKIPGSYPDHDGESYQLTLLNINRI</sequence>
<comment type="caution">
    <text evidence="1">The sequence shown here is derived from an EMBL/GenBank/DDBJ whole genome shotgun (WGS) entry which is preliminary data.</text>
</comment>
<proteinExistence type="predicted"/>
<dbReference type="Proteomes" id="UP000299102">
    <property type="component" value="Unassembled WGS sequence"/>
</dbReference>